<dbReference type="AlphaFoldDB" id="A0A7W8D4D3"/>
<evidence type="ECO:0000256" key="5">
    <source>
        <dbReference type="PIRSR" id="PIRSR001365-2"/>
    </source>
</evidence>
<feature type="binding site" evidence="5">
    <location>
        <position position="208"/>
    </location>
    <ligand>
        <name>pyruvate</name>
        <dbReference type="ChEBI" id="CHEBI:15361"/>
    </ligand>
</feature>
<evidence type="ECO:0000256" key="4">
    <source>
        <dbReference type="PIRSR" id="PIRSR001365-1"/>
    </source>
</evidence>
<dbReference type="PRINTS" id="PR00146">
    <property type="entry name" value="DHPICSNTHASE"/>
</dbReference>
<proteinExistence type="inferred from homology"/>
<dbReference type="CDD" id="cd00408">
    <property type="entry name" value="DHDPS-like"/>
    <property type="match status" value="1"/>
</dbReference>
<dbReference type="Gene3D" id="3.20.20.70">
    <property type="entry name" value="Aldolase class I"/>
    <property type="match status" value="1"/>
</dbReference>
<sequence>MKKMYGITTAMLTPLDSDGNILEQQLKDYTDFLINHGVHCLYPLGSMGEMNLLTVDQRKKAAEIIIDTAKDRVPVFVHVGATREEDTLLLAHHALEQGADGIGIVTPSYWPFKQNEVIGYFERIAKTLPDDFPIYIYNIPQYTTIDMTTDMMKTLTTRCKNVVGMKYSVGNMARTQEYLKIKTNDFSVIQGGDLLLTLAMTLGCDGVISGYSSAFPEYFVQIWDLYKEGKLEEAKLLQNKITDIVSVLKKEVSTIPKLKTILKLRGMDIGVCHKPFLMPTEEQENQIITHLKHFEVL</sequence>
<dbReference type="RefSeq" id="WP_183376966.1">
    <property type="nucleotide sequence ID" value="NZ_JACHHD010000026.1"/>
</dbReference>
<reference evidence="6 7" key="1">
    <citation type="submission" date="2020-08" db="EMBL/GenBank/DDBJ databases">
        <title>Genomic Encyclopedia of Type Strains, Phase IV (KMG-IV): sequencing the most valuable type-strain genomes for metagenomic binning, comparative biology and taxonomic classification.</title>
        <authorList>
            <person name="Goeker M."/>
        </authorList>
    </citation>
    <scope>NUCLEOTIDE SEQUENCE [LARGE SCALE GENOMIC DNA]</scope>
    <source>
        <strain evidence="6 7">DSM 26963</strain>
    </source>
</reference>
<dbReference type="GO" id="GO:0008747">
    <property type="term" value="F:N-acetylneuraminate lyase activity"/>
    <property type="evidence" value="ECO:0007669"/>
    <property type="project" value="TreeGrafter"/>
</dbReference>
<dbReference type="EC" id="4.3.3.7" evidence="6"/>
<dbReference type="SMART" id="SM01130">
    <property type="entry name" value="DHDPS"/>
    <property type="match status" value="1"/>
</dbReference>
<dbReference type="GO" id="GO:0008840">
    <property type="term" value="F:4-hydroxy-tetrahydrodipicolinate synthase activity"/>
    <property type="evidence" value="ECO:0007669"/>
    <property type="project" value="UniProtKB-EC"/>
</dbReference>
<dbReference type="GO" id="GO:0005829">
    <property type="term" value="C:cytosol"/>
    <property type="evidence" value="ECO:0007669"/>
    <property type="project" value="TreeGrafter"/>
</dbReference>
<gene>
    <name evidence="6" type="ORF">HNQ43_001814</name>
</gene>
<dbReference type="PANTHER" id="PTHR42849">
    <property type="entry name" value="N-ACETYLNEURAMINATE LYASE"/>
    <property type="match status" value="1"/>
</dbReference>
<evidence type="ECO:0000256" key="2">
    <source>
        <dbReference type="ARBA" id="ARBA00023270"/>
    </source>
</evidence>
<comment type="similarity">
    <text evidence="3">Belongs to the DapA family.</text>
</comment>
<evidence type="ECO:0000313" key="6">
    <source>
        <dbReference type="EMBL" id="MBB5185734.1"/>
    </source>
</evidence>
<dbReference type="PIRSF" id="PIRSF001365">
    <property type="entry name" value="DHDPS"/>
    <property type="match status" value="1"/>
</dbReference>
<protein>
    <submittedName>
        <fullName evidence="6">4-hydroxy-tetrahydrodipicolinate synthase</fullName>
        <ecNumber evidence="6">4.3.3.7</ecNumber>
    </submittedName>
</protein>
<evidence type="ECO:0000313" key="7">
    <source>
        <dbReference type="Proteomes" id="UP000521313"/>
    </source>
</evidence>
<dbReference type="EMBL" id="JACHHD010000026">
    <property type="protein sequence ID" value="MBB5185734.1"/>
    <property type="molecule type" value="Genomic_DNA"/>
</dbReference>
<dbReference type="SUPFAM" id="SSF51569">
    <property type="entry name" value="Aldolase"/>
    <property type="match status" value="1"/>
</dbReference>
<accession>A0A7W8D4D3</accession>
<keyword evidence="2" id="KW-0704">Schiff base</keyword>
<dbReference type="InterPro" id="IPR002220">
    <property type="entry name" value="DapA-like"/>
</dbReference>
<dbReference type="GO" id="GO:0019262">
    <property type="term" value="P:N-acetylneuraminate catabolic process"/>
    <property type="evidence" value="ECO:0007669"/>
    <property type="project" value="TreeGrafter"/>
</dbReference>
<name>A0A7W8D4D3_9FIRM</name>
<organism evidence="6 7">
    <name type="scientific">Faecalicoccus acidiformans</name>
    <dbReference type="NCBI Taxonomy" id="915173"/>
    <lineage>
        <taxon>Bacteria</taxon>
        <taxon>Bacillati</taxon>
        <taxon>Bacillota</taxon>
        <taxon>Erysipelotrichia</taxon>
        <taxon>Erysipelotrichales</taxon>
        <taxon>Erysipelotrichaceae</taxon>
        <taxon>Faecalicoccus</taxon>
    </lineage>
</organism>
<feature type="active site" description="Schiff-base intermediate with substrate" evidence="4">
    <location>
        <position position="166"/>
    </location>
</feature>
<dbReference type="PANTHER" id="PTHR42849:SF1">
    <property type="entry name" value="N-ACETYLNEURAMINATE LYASE"/>
    <property type="match status" value="1"/>
</dbReference>
<feature type="active site" description="Proton donor/acceptor" evidence="4">
    <location>
        <position position="137"/>
    </location>
</feature>
<dbReference type="PROSITE" id="PS00666">
    <property type="entry name" value="DHDPS_2"/>
    <property type="match status" value="1"/>
</dbReference>
<evidence type="ECO:0000256" key="1">
    <source>
        <dbReference type="ARBA" id="ARBA00023239"/>
    </source>
</evidence>
<dbReference type="InterPro" id="IPR013785">
    <property type="entry name" value="Aldolase_TIM"/>
</dbReference>
<comment type="caution">
    <text evidence="6">The sequence shown here is derived from an EMBL/GenBank/DDBJ whole genome shotgun (WGS) entry which is preliminary data.</text>
</comment>
<keyword evidence="1 3" id="KW-0456">Lyase</keyword>
<dbReference type="InterPro" id="IPR020625">
    <property type="entry name" value="Schiff_base-form_aldolases_AS"/>
</dbReference>
<dbReference type="Proteomes" id="UP000521313">
    <property type="component" value="Unassembled WGS sequence"/>
</dbReference>
<dbReference type="Pfam" id="PF00701">
    <property type="entry name" value="DHDPS"/>
    <property type="match status" value="1"/>
</dbReference>
<evidence type="ECO:0000256" key="3">
    <source>
        <dbReference type="PIRNR" id="PIRNR001365"/>
    </source>
</evidence>